<evidence type="ECO:0000256" key="5">
    <source>
        <dbReference type="ARBA" id="ARBA00022691"/>
    </source>
</evidence>
<evidence type="ECO:0000256" key="3">
    <source>
        <dbReference type="ARBA" id="ARBA00022603"/>
    </source>
</evidence>
<dbReference type="Pfam" id="PF00590">
    <property type="entry name" value="TP_methylase"/>
    <property type="match status" value="1"/>
</dbReference>
<dbReference type="CDD" id="cd11648">
    <property type="entry name" value="RsmI"/>
    <property type="match status" value="1"/>
</dbReference>
<dbReference type="STRING" id="370438.PTH_0066"/>
<evidence type="ECO:0000256" key="2">
    <source>
        <dbReference type="ARBA" id="ARBA00022552"/>
    </source>
</evidence>
<evidence type="ECO:0000256" key="1">
    <source>
        <dbReference type="ARBA" id="ARBA00022490"/>
    </source>
</evidence>
<dbReference type="PANTHER" id="PTHR46111">
    <property type="entry name" value="RIBOSOMAL RNA SMALL SUBUNIT METHYLTRANSFERASE I"/>
    <property type="match status" value="1"/>
</dbReference>
<comment type="function">
    <text evidence="6">Catalyzes the 2'-O-methylation of the ribose of cytidine 1402 (C1402) in 16S rRNA.</text>
</comment>
<keyword evidence="4 6" id="KW-0808">Transferase</keyword>
<dbReference type="PIRSF" id="PIRSF005917">
    <property type="entry name" value="MTase_YraL"/>
    <property type="match status" value="1"/>
</dbReference>
<name>A5D694_PELTS</name>
<dbReference type="EMBL" id="AP009389">
    <property type="protein sequence ID" value="BAF58247.1"/>
    <property type="molecule type" value="Genomic_DNA"/>
</dbReference>
<proteinExistence type="inferred from homology"/>
<evidence type="ECO:0000259" key="7">
    <source>
        <dbReference type="Pfam" id="PF00590"/>
    </source>
</evidence>
<dbReference type="GO" id="GO:0070677">
    <property type="term" value="F:rRNA (cytosine-2'-O-)-methyltransferase activity"/>
    <property type="evidence" value="ECO:0007669"/>
    <property type="project" value="UniProtKB-UniRule"/>
</dbReference>
<dbReference type="Gene3D" id="3.30.950.10">
    <property type="entry name" value="Methyltransferase, Cobalt-precorrin-4 Transmethylase, Domain 2"/>
    <property type="match status" value="1"/>
</dbReference>
<dbReference type="Gene3D" id="3.40.1010.10">
    <property type="entry name" value="Cobalt-precorrin-4 Transmethylase, Domain 1"/>
    <property type="match status" value="1"/>
</dbReference>
<comment type="catalytic activity">
    <reaction evidence="6">
        <text>cytidine(1402) in 16S rRNA + S-adenosyl-L-methionine = 2'-O-methylcytidine(1402) in 16S rRNA + S-adenosyl-L-homocysteine + H(+)</text>
        <dbReference type="Rhea" id="RHEA:42924"/>
        <dbReference type="Rhea" id="RHEA-COMP:10285"/>
        <dbReference type="Rhea" id="RHEA-COMP:10286"/>
        <dbReference type="ChEBI" id="CHEBI:15378"/>
        <dbReference type="ChEBI" id="CHEBI:57856"/>
        <dbReference type="ChEBI" id="CHEBI:59789"/>
        <dbReference type="ChEBI" id="CHEBI:74495"/>
        <dbReference type="ChEBI" id="CHEBI:82748"/>
        <dbReference type="EC" id="2.1.1.198"/>
    </reaction>
</comment>
<dbReference type="Proteomes" id="UP000006556">
    <property type="component" value="Chromosome"/>
</dbReference>
<evidence type="ECO:0000313" key="9">
    <source>
        <dbReference type="Proteomes" id="UP000006556"/>
    </source>
</evidence>
<evidence type="ECO:0000313" key="8">
    <source>
        <dbReference type="EMBL" id="BAF58247.1"/>
    </source>
</evidence>
<dbReference type="HAMAP" id="MF_01877">
    <property type="entry name" value="16SrRNA_methyltr_I"/>
    <property type="match status" value="1"/>
</dbReference>
<dbReference type="HOGENOM" id="CLU_044779_2_0_9"/>
<dbReference type="NCBIfam" id="TIGR00096">
    <property type="entry name" value="16S rRNA (cytidine(1402)-2'-O)-methyltransferase"/>
    <property type="match status" value="1"/>
</dbReference>
<keyword evidence="2 6" id="KW-0698">rRNA processing</keyword>
<dbReference type="InterPro" id="IPR000878">
    <property type="entry name" value="4pyrrol_Mease"/>
</dbReference>
<dbReference type="FunFam" id="3.40.1010.10:FF:000002">
    <property type="entry name" value="Ribosomal RNA small subunit methyltransferase I"/>
    <property type="match status" value="1"/>
</dbReference>
<dbReference type="InterPro" id="IPR014777">
    <property type="entry name" value="4pyrrole_Mease_sub1"/>
</dbReference>
<organism evidence="8 9">
    <name type="scientific">Pelotomaculum thermopropionicum (strain DSM 13744 / JCM 10971 / SI)</name>
    <dbReference type="NCBI Taxonomy" id="370438"/>
    <lineage>
        <taxon>Bacteria</taxon>
        <taxon>Bacillati</taxon>
        <taxon>Bacillota</taxon>
        <taxon>Clostridia</taxon>
        <taxon>Eubacteriales</taxon>
        <taxon>Desulfotomaculaceae</taxon>
        <taxon>Pelotomaculum</taxon>
    </lineage>
</organism>
<dbReference type="InterPro" id="IPR008189">
    <property type="entry name" value="rRNA_ssu_MeTfrase_I"/>
</dbReference>
<dbReference type="GO" id="GO:0005737">
    <property type="term" value="C:cytoplasm"/>
    <property type="evidence" value="ECO:0007669"/>
    <property type="project" value="UniProtKB-SubCell"/>
</dbReference>
<accession>A5D694</accession>
<comment type="subcellular location">
    <subcellularLocation>
        <location evidence="6">Cytoplasm</location>
    </subcellularLocation>
</comment>
<dbReference type="InterPro" id="IPR035996">
    <property type="entry name" value="4pyrrol_Methylase_sf"/>
</dbReference>
<dbReference type="InterPro" id="IPR014776">
    <property type="entry name" value="4pyrrole_Mease_sub2"/>
</dbReference>
<comment type="similarity">
    <text evidence="6">Belongs to the methyltransferase superfamily. RsmI family.</text>
</comment>
<evidence type="ECO:0000256" key="6">
    <source>
        <dbReference type="HAMAP-Rule" id="MF_01877"/>
    </source>
</evidence>
<reference evidence="9" key="1">
    <citation type="journal article" date="2008" name="Genome Res.">
        <title>The genome of Pelotomaculum thermopropionicum reveals niche-associated evolution in anaerobic microbiota.</title>
        <authorList>
            <person name="Kosaka T."/>
            <person name="Kato S."/>
            <person name="Shimoyama T."/>
            <person name="Ishii S."/>
            <person name="Abe T."/>
            <person name="Watanabe K."/>
        </authorList>
    </citation>
    <scope>NUCLEOTIDE SEQUENCE [LARGE SCALE GENOMIC DNA]</scope>
    <source>
        <strain evidence="9">DSM 13744 / JCM 10971 / SI</strain>
    </source>
</reference>
<dbReference type="eggNOG" id="COG0313">
    <property type="taxonomic scope" value="Bacteria"/>
</dbReference>
<dbReference type="SUPFAM" id="SSF53790">
    <property type="entry name" value="Tetrapyrrole methylase"/>
    <property type="match status" value="1"/>
</dbReference>
<feature type="domain" description="Tetrapyrrole methylase" evidence="7">
    <location>
        <begin position="8"/>
        <end position="206"/>
    </location>
</feature>
<dbReference type="KEGG" id="pth:PTH_0066"/>
<evidence type="ECO:0000256" key="4">
    <source>
        <dbReference type="ARBA" id="ARBA00022679"/>
    </source>
</evidence>
<keyword evidence="1 6" id="KW-0963">Cytoplasm</keyword>
<sequence>MAGTKGVLYLCATPIGNLEDITLRALRVLREVDLIAAEDTRRTRKLLSHYGIHTPLTSYHQHNRRKKGEYLLDMLESGKNVALVTDAGLPGISDPGSELVKAALEKGIRTVPLPGPSAGITALVVSGLPSDLFVFAGFLPSSKKSRVKELQELRRQRGTLIFYEAPHRLKETLADVLEVLGDRPAAAARELTKVHEEVLRGPLSKLLEYFNEVEPQGEFTLVVAGAEAGDEAEGVAGAARPGPDPAARVAMLEAEGMGRREAIKEVARLLGLSRREVYRLVVEAGEKK</sequence>
<dbReference type="EC" id="2.1.1.198" evidence="6"/>
<protein>
    <recommendedName>
        <fullName evidence="6">Ribosomal RNA small subunit methyltransferase I</fullName>
        <ecNumber evidence="6">2.1.1.198</ecNumber>
    </recommendedName>
    <alternativeName>
        <fullName evidence="6">16S rRNA 2'-O-ribose C1402 methyltransferase</fullName>
    </alternativeName>
    <alternativeName>
        <fullName evidence="6">rRNA (cytidine-2'-O-)-methyltransferase RsmI</fullName>
    </alternativeName>
</protein>
<keyword evidence="5 6" id="KW-0949">S-adenosyl-L-methionine</keyword>
<dbReference type="PANTHER" id="PTHR46111:SF1">
    <property type="entry name" value="RIBOSOMAL RNA SMALL SUBUNIT METHYLTRANSFERASE I"/>
    <property type="match status" value="1"/>
</dbReference>
<keyword evidence="9" id="KW-1185">Reference proteome</keyword>
<dbReference type="AlphaFoldDB" id="A5D694"/>
<dbReference type="FunFam" id="3.30.950.10:FF:000002">
    <property type="entry name" value="Ribosomal RNA small subunit methyltransferase I"/>
    <property type="match status" value="1"/>
</dbReference>
<keyword evidence="3 6" id="KW-0489">Methyltransferase</keyword>
<gene>
    <name evidence="6" type="primary">rsmI</name>
    <name evidence="8" type="ordered locus">PTH_0066</name>
</gene>